<feature type="domain" description="Signal transduction histidine kinase subgroup 3 dimerisation and phosphoacceptor" evidence="11">
    <location>
        <begin position="194"/>
        <end position="259"/>
    </location>
</feature>
<reference evidence="12" key="1">
    <citation type="submission" date="2020-11" db="EMBL/GenBank/DDBJ databases">
        <title>Sequencing the genomes of 1000 actinobacteria strains.</title>
        <authorList>
            <person name="Klenk H.-P."/>
        </authorList>
    </citation>
    <scope>NUCLEOTIDE SEQUENCE</scope>
    <source>
        <strain evidence="12">DSM 43175</strain>
    </source>
</reference>
<dbReference type="InterPro" id="IPR011712">
    <property type="entry name" value="Sig_transdc_His_kin_sub3_dim/P"/>
</dbReference>
<keyword evidence="7" id="KW-0067">ATP-binding</keyword>
<gene>
    <name evidence="12" type="ORF">IW256_006657</name>
</gene>
<feature type="transmembrane region" description="Helical" evidence="9">
    <location>
        <begin position="40"/>
        <end position="58"/>
    </location>
</feature>
<keyword evidence="13" id="KW-1185">Reference proteome</keyword>
<organism evidence="12 13">
    <name type="scientific">Actinomadura viridis</name>
    <dbReference type="NCBI Taxonomy" id="58110"/>
    <lineage>
        <taxon>Bacteria</taxon>
        <taxon>Bacillati</taxon>
        <taxon>Actinomycetota</taxon>
        <taxon>Actinomycetes</taxon>
        <taxon>Streptosporangiales</taxon>
        <taxon>Thermomonosporaceae</taxon>
        <taxon>Actinomadura</taxon>
    </lineage>
</organism>
<evidence type="ECO:0000256" key="1">
    <source>
        <dbReference type="ARBA" id="ARBA00000085"/>
    </source>
</evidence>
<dbReference type="CDD" id="cd16917">
    <property type="entry name" value="HATPase_UhpB-NarQ-NarX-like"/>
    <property type="match status" value="1"/>
</dbReference>
<dbReference type="SUPFAM" id="SSF55874">
    <property type="entry name" value="ATPase domain of HSP90 chaperone/DNA topoisomerase II/histidine kinase"/>
    <property type="match status" value="1"/>
</dbReference>
<feature type="transmembrane region" description="Helical" evidence="9">
    <location>
        <begin position="89"/>
        <end position="107"/>
    </location>
</feature>
<evidence type="ECO:0000256" key="3">
    <source>
        <dbReference type="ARBA" id="ARBA00022553"/>
    </source>
</evidence>
<keyword evidence="9" id="KW-0472">Membrane</keyword>
<dbReference type="Pfam" id="PF07730">
    <property type="entry name" value="HisKA_3"/>
    <property type="match status" value="1"/>
</dbReference>
<evidence type="ECO:0000256" key="9">
    <source>
        <dbReference type="SAM" id="Phobius"/>
    </source>
</evidence>
<evidence type="ECO:0000313" key="13">
    <source>
        <dbReference type="Proteomes" id="UP000614047"/>
    </source>
</evidence>
<dbReference type="GO" id="GO:0046983">
    <property type="term" value="F:protein dimerization activity"/>
    <property type="evidence" value="ECO:0007669"/>
    <property type="project" value="InterPro"/>
</dbReference>
<dbReference type="PANTHER" id="PTHR24421">
    <property type="entry name" value="NITRATE/NITRITE SENSOR PROTEIN NARX-RELATED"/>
    <property type="match status" value="1"/>
</dbReference>
<evidence type="ECO:0000256" key="6">
    <source>
        <dbReference type="ARBA" id="ARBA00022777"/>
    </source>
</evidence>
<evidence type="ECO:0000313" key="12">
    <source>
        <dbReference type="EMBL" id="MBG6092544.1"/>
    </source>
</evidence>
<dbReference type="InterPro" id="IPR003594">
    <property type="entry name" value="HATPase_dom"/>
</dbReference>
<evidence type="ECO:0000256" key="5">
    <source>
        <dbReference type="ARBA" id="ARBA00022741"/>
    </source>
</evidence>
<feature type="transmembrane region" description="Helical" evidence="9">
    <location>
        <begin position="145"/>
        <end position="162"/>
    </location>
</feature>
<evidence type="ECO:0000256" key="7">
    <source>
        <dbReference type="ARBA" id="ARBA00022840"/>
    </source>
</evidence>
<dbReference type="InterPro" id="IPR050482">
    <property type="entry name" value="Sensor_HK_TwoCompSys"/>
</dbReference>
<keyword evidence="9" id="KW-1133">Transmembrane helix</keyword>
<evidence type="ECO:0000259" key="11">
    <source>
        <dbReference type="Pfam" id="PF07730"/>
    </source>
</evidence>
<dbReference type="Proteomes" id="UP000614047">
    <property type="component" value="Unassembled WGS sequence"/>
</dbReference>
<dbReference type="AlphaFoldDB" id="A0A931DPT5"/>
<keyword evidence="3" id="KW-0597">Phosphoprotein</keyword>
<dbReference type="GO" id="GO:0000155">
    <property type="term" value="F:phosphorelay sensor kinase activity"/>
    <property type="evidence" value="ECO:0007669"/>
    <property type="project" value="InterPro"/>
</dbReference>
<keyword evidence="4" id="KW-0808">Transferase</keyword>
<dbReference type="Pfam" id="PF02518">
    <property type="entry name" value="HATPase_c"/>
    <property type="match status" value="1"/>
</dbReference>
<evidence type="ECO:0000256" key="2">
    <source>
        <dbReference type="ARBA" id="ARBA00012438"/>
    </source>
</evidence>
<dbReference type="RefSeq" id="WP_197014711.1">
    <property type="nucleotide sequence ID" value="NZ_JADOUA010000001.1"/>
</dbReference>
<name>A0A931DPT5_9ACTN</name>
<dbReference type="GO" id="GO:0016020">
    <property type="term" value="C:membrane"/>
    <property type="evidence" value="ECO:0007669"/>
    <property type="project" value="InterPro"/>
</dbReference>
<dbReference type="Gene3D" id="1.20.5.1930">
    <property type="match status" value="1"/>
</dbReference>
<dbReference type="InterPro" id="IPR036890">
    <property type="entry name" value="HATPase_C_sf"/>
</dbReference>
<dbReference type="Gene3D" id="3.30.565.10">
    <property type="entry name" value="Histidine kinase-like ATPase, C-terminal domain"/>
    <property type="match status" value="1"/>
</dbReference>
<comment type="catalytic activity">
    <reaction evidence="1">
        <text>ATP + protein L-histidine = ADP + protein N-phospho-L-histidine.</text>
        <dbReference type="EC" id="2.7.13.3"/>
    </reaction>
</comment>
<comment type="caution">
    <text evidence="12">The sequence shown here is derived from an EMBL/GenBank/DDBJ whole genome shotgun (WGS) entry which is preliminary data.</text>
</comment>
<keyword evidence="5" id="KW-0547">Nucleotide-binding</keyword>
<proteinExistence type="predicted"/>
<keyword evidence="6 12" id="KW-0418">Kinase</keyword>
<evidence type="ECO:0000256" key="8">
    <source>
        <dbReference type="ARBA" id="ARBA00023012"/>
    </source>
</evidence>
<evidence type="ECO:0000259" key="10">
    <source>
        <dbReference type="Pfam" id="PF02518"/>
    </source>
</evidence>
<sequence>MSSRNPTTGRAALGAAADRAAGLVAMVPAVIDQATTDTSAAAWAALAGYGVVAAAGLAVRRHRPLAVFGVILAVLAVVEVAGAAAEVKLSGLAVLPVGFALYAVGAYSPRRRSIAAGVLGGVLIAGGLLVNHLTAAEEWRGGSDVLAYVAVLPVAWSLGVAAHSRRALLAAAEGRAADARAHQHLLAEQAAAAERVRIARDMHDVVAHSLTLLVVHAETLRARSDRLPPWARTGVDDLAAAGRQATAEMRDLLGVLRDDTGGIAPRSPAPTLAGLDELADTARRSGNPVTLAVTGPAGRLPRPVQLAGYRVVQECLSNARRHAPGADVDIRLDTGAPGIDLEITSGPPRGPVPGPDSAAGSGLGLAGLAERVIALGGHLSAGPTAGGGFRVAATIPATEGSHGALR</sequence>
<dbReference type="EC" id="2.7.13.3" evidence="2"/>
<keyword evidence="9" id="KW-0812">Transmembrane</keyword>
<dbReference type="EMBL" id="JADOUA010000001">
    <property type="protein sequence ID" value="MBG6092544.1"/>
    <property type="molecule type" value="Genomic_DNA"/>
</dbReference>
<dbReference type="PANTHER" id="PTHR24421:SF10">
    <property type="entry name" value="NITRATE_NITRITE SENSOR PROTEIN NARQ"/>
    <property type="match status" value="1"/>
</dbReference>
<feature type="transmembrane region" description="Helical" evidence="9">
    <location>
        <begin position="114"/>
        <end position="133"/>
    </location>
</feature>
<feature type="transmembrane region" description="Helical" evidence="9">
    <location>
        <begin position="65"/>
        <end position="83"/>
    </location>
</feature>
<feature type="domain" description="Histidine kinase/HSP90-like ATPase" evidence="10">
    <location>
        <begin position="309"/>
        <end position="398"/>
    </location>
</feature>
<protein>
    <recommendedName>
        <fullName evidence="2">histidine kinase</fullName>
        <ecNumber evidence="2">2.7.13.3</ecNumber>
    </recommendedName>
</protein>
<dbReference type="GO" id="GO:0005524">
    <property type="term" value="F:ATP binding"/>
    <property type="evidence" value="ECO:0007669"/>
    <property type="project" value="UniProtKB-KW"/>
</dbReference>
<evidence type="ECO:0000256" key="4">
    <source>
        <dbReference type="ARBA" id="ARBA00022679"/>
    </source>
</evidence>
<accession>A0A931DPT5</accession>
<keyword evidence="8" id="KW-0902">Two-component regulatory system</keyword>